<dbReference type="GO" id="GO:0006612">
    <property type="term" value="P:protein targeting to membrane"/>
    <property type="evidence" value="ECO:0007669"/>
    <property type="project" value="TreeGrafter"/>
</dbReference>
<sequence length="154" mass="17205">MTSSSGGGMGDGGQDTWQLRLTAVTLTTGEKVFIQRDYTEGTGVKFETRFPQELEGKIDRQVFEDAINEINSVFAEAEHLSCSSCLSGCLACLTGYFTLCCMETHYEKCLKKVSRLIYRRNERDFIPKGLMLGEPVERALRVIEITILNTSTVT</sequence>
<dbReference type="InterPro" id="IPR019383">
    <property type="entry name" value="Golgin_A_7/ERF4"/>
</dbReference>
<evidence type="ECO:0000256" key="2">
    <source>
        <dbReference type="ARBA" id="ARBA00007732"/>
    </source>
</evidence>
<dbReference type="InterPro" id="IPR051371">
    <property type="entry name" value="Ras_palmitoyltransferase"/>
</dbReference>
<evidence type="ECO:0000256" key="4">
    <source>
        <dbReference type="ARBA" id="ARBA00018463"/>
    </source>
</evidence>
<keyword evidence="5" id="KW-0256">Endoplasmic reticulum</keyword>
<accession>A0A7R9BXP8</accession>
<dbReference type="Pfam" id="PF10256">
    <property type="entry name" value="Erf4"/>
    <property type="match status" value="1"/>
</dbReference>
<dbReference type="OrthoDB" id="2190159at2759"/>
<evidence type="ECO:0000256" key="1">
    <source>
        <dbReference type="ARBA" id="ARBA00004406"/>
    </source>
</evidence>
<reference evidence="8" key="1">
    <citation type="submission" date="2020-11" db="EMBL/GenBank/DDBJ databases">
        <authorList>
            <person name="Tran Van P."/>
        </authorList>
    </citation>
    <scope>NUCLEOTIDE SEQUENCE</scope>
</reference>
<comment type="similarity">
    <text evidence="2">Belongs to the ERF4 family.</text>
</comment>
<comment type="subunit">
    <text evidence="3">Interacts with ERF2.</text>
</comment>
<dbReference type="GO" id="GO:0005789">
    <property type="term" value="C:endoplasmic reticulum membrane"/>
    <property type="evidence" value="ECO:0007669"/>
    <property type="project" value="UniProtKB-SubCell"/>
</dbReference>
<evidence type="ECO:0000259" key="7">
    <source>
        <dbReference type="Pfam" id="PF10256"/>
    </source>
</evidence>
<gene>
    <name evidence="8" type="ORF">NMOB1V02_LOCUS10205</name>
</gene>
<feature type="domain" description="Golgin subfamily A member 7/ERF4" evidence="7">
    <location>
        <begin position="32"/>
        <end position="144"/>
    </location>
</feature>
<keyword evidence="6" id="KW-0472">Membrane</keyword>
<organism evidence="8">
    <name type="scientific">Notodromas monacha</name>
    <dbReference type="NCBI Taxonomy" id="399045"/>
    <lineage>
        <taxon>Eukaryota</taxon>
        <taxon>Metazoa</taxon>
        <taxon>Ecdysozoa</taxon>
        <taxon>Arthropoda</taxon>
        <taxon>Crustacea</taxon>
        <taxon>Oligostraca</taxon>
        <taxon>Ostracoda</taxon>
        <taxon>Podocopa</taxon>
        <taxon>Podocopida</taxon>
        <taxon>Cypridocopina</taxon>
        <taxon>Cypridoidea</taxon>
        <taxon>Cyprididae</taxon>
        <taxon>Notodromas</taxon>
    </lineage>
</organism>
<name>A0A7R9BXP8_9CRUS</name>
<dbReference type="PANTHER" id="PTHR13254">
    <property type="entry name" value="GOLGI AUTOANTIGEN, GOLGIN SUBFAMILY A, 7"/>
    <property type="match status" value="1"/>
</dbReference>
<dbReference type="EMBL" id="OA886038">
    <property type="protein sequence ID" value="CAD7282583.1"/>
    <property type="molecule type" value="Genomic_DNA"/>
</dbReference>
<evidence type="ECO:0000256" key="3">
    <source>
        <dbReference type="ARBA" id="ARBA00011396"/>
    </source>
</evidence>
<evidence type="ECO:0000256" key="6">
    <source>
        <dbReference type="ARBA" id="ARBA00023136"/>
    </source>
</evidence>
<dbReference type="EMBL" id="CAJPEX010004001">
    <property type="protein sequence ID" value="CAG0922735.1"/>
    <property type="molecule type" value="Genomic_DNA"/>
</dbReference>
<evidence type="ECO:0000313" key="9">
    <source>
        <dbReference type="Proteomes" id="UP000678499"/>
    </source>
</evidence>
<comment type="subcellular location">
    <subcellularLocation>
        <location evidence="1">Endoplasmic reticulum membrane</location>
        <topology evidence="1">Peripheral membrane protein</topology>
    </subcellularLocation>
</comment>
<dbReference type="AlphaFoldDB" id="A0A7R9BXP8"/>
<dbReference type="GO" id="GO:0002178">
    <property type="term" value="C:palmitoyltransferase complex"/>
    <property type="evidence" value="ECO:0007669"/>
    <property type="project" value="TreeGrafter"/>
</dbReference>
<dbReference type="Proteomes" id="UP000678499">
    <property type="component" value="Unassembled WGS sequence"/>
</dbReference>
<protein>
    <recommendedName>
        <fullName evidence="4">Ras modification protein ERF4</fullName>
    </recommendedName>
</protein>
<evidence type="ECO:0000256" key="5">
    <source>
        <dbReference type="ARBA" id="ARBA00022824"/>
    </source>
</evidence>
<proteinExistence type="inferred from homology"/>
<evidence type="ECO:0000313" key="8">
    <source>
        <dbReference type="EMBL" id="CAD7282583.1"/>
    </source>
</evidence>
<dbReference type="PANTHER" id="PTHR13254:SF0">
    <property type="entry name" value="GOLGIN SUBFAMILY A MEMBER 7_ERF4 DOMAIN-CONTAINING PROTEIN"/>
    <property type="match status" value="1"/>
</dbReference>
<keyword evidence="9" id="KW-1185">Reference proteome</keyword>